<name>A0A1U7H220_9CYAN</name>
<feature type="transmembrane region" description="Helical" evidence="5">
    <location>
        <begin position="39"/>
        <end position="60"/>
    </location>
</feature>
<keyword evidence="5" id="KW-1133">Transmembrane helix</keyword>
<reference evidence="8 9" key="1">
    <citation type="submission" date="2016-11" db="EMBL/GenBank/DDBJ databases">
        <title>Draft Genome Sequences of Nine Cyanobacterial Strains from Diverse Habitats.</title>
        <authorList>
            <person name="Zhu T."/>
            <person name="Hou S."/>
            <person name="Lu X."/>
            <person name="Hess W.R."/>
        </authorList>
    </citation>
    <scope>NUCLEOTIDE SEQUENCE [LARGE SCALE GENOMIC DNA]</scope>
    <source>
        <strain evidence="8 9">NIES-592</strain>
    </source>
</reference>
<keyword evidence="5" id="KW-0812">Transmembrane</keyword>
<feature type="compositionally biased region" description="Polar residues" evidence="4">
    <location>
        <begin position="9"/>
        <end position="23"/>
    </location>
</feature>
<dbReference type="PRINTS" id="PR01490">
    <property type="entry name" value="RTXTOXIND"/>
</dbReference>
<feature type="coiled-coil region" evidence="3">
    <location>
        <begin position="219"/>
        <end position="253"/>
    </location>
</feature>
<dbReference type="PANTHER" id="PTHR32347">
    <property type="entry name" value="EFFLUX SYSTEM COMPONENT YKNX-RELATED"/>
    <property type="match status" value="1"/>
</dbReference>
<evidence type="ECO:0000259" key="6">
    <source>
        <dbReference type="Pfam" id="PF25876"/>
    </source>
</evidence>
<evidence type="ECO:0000256" key="3">
    <source>
        <dbReference type="SAM" id="Coils"/>
    </source>
</evidence>
<dbReference type="Gene3D" id="2.40.30.170">
    <property type="match status" value="1"/>
</dbReference>
<comment type="subcellular location">
    <subcellularLocation>
        <location evidence="1">Cell envelope</location>
    </subcellularLocation>
</comment>
<dbReference type="AlphaFoldDB" id="A0A1U7H220"/>
<evidence type="ECO:0000256" key="5">
    <source>
        <dbReference type="SAM" id="Phobius"/>
    </source>
</evidence>
<proteinExistence type="predicted"/>
<dbReference type="PANTHER" id="PTHR32347:SF23">
    <property type="entry name" value="BLL5650 PROTEIN"/>
    <property type="match status" value="1"/>
</dbReference>
<dbReference type="Gene3D" id="1.10.287.470">
    <property type="entry name" value="Helix hairpin bin"/>
    <property type="match status" value="1"/>
</dbReference>
<evidence type="ECO:0000256" key="1">
    <source>
        <dbReference type="ARBA" id="ARBA00004196"/>
    </source>
</evidence>
<dbReference type="GO" id="GO:0030313">
    <property type="term" value="C:cell envelope"/>
    <property type="evidence" value="ECO:0007669"/>
    <property type="project" value="UniProtKB-SubCell"/>
</dbReference>
<protein>
    <submittedName>
        <fullName evidence="8">Uncharacterized protein</fullName>
    </submittedName>
</protein>
<dbReference type="Pfam" id="PF25917">
    <property type="entry name" value="BSH_RND"/>
    <property type="match status" value="1"/>
</dbReference>
<dbReference type="InterPro" id="IPR058625">
    <property type="entry name" value="MdtA-like_BSH"/>
</dbReference>
<feature type="coiled-coil region" evidence="3">
    <location>
        <begin position="114"/>
        <end position="194"/>
    </location>
</feature>
<dbReference type="OrthoDB" id="9778236at2"/>
<dbReference type="InterPro" id="IPR050465">
    <property type="entry name" value="UPF0194_transport"/>
</dbReference>
<feature type="domain" description="Multidrug resistance protein MdtA-like alpha-helical hairpin" evidence="6">
    <location>
        <begin position="181"/>
        <end position="246"/>
    </location>
</feature>
<feature type="region of interest" description="Disordered" evidence="4">
    <location>
        <begin position="1"/>
        <end position="23"/>
    </location>
</feature>
<evidence type="ECO:0000259" key="7">
    <source>
        <dbReference type="Pfam" id="PF25917"/>
    </source>
</evidence>
<dbReference type="SUPFAM" id="SSF111369">
    <property type="entry name" value="HlyD-like secretion proteins"/>
    <property type="match status" value="2"/>
</dbReference>
<evidence type="ECO:0000256" key="2">
    <source>
        <dbReference type="ARBA" id="ARBA00023054"/>
    </source>
</evidence>
<feature type="domain" description="Multidrug resistance protein MdtA-like barrel-sandwich hybrid" evidence="7">
    <location>
        <begin position="83"/>
        <end position="339"/>
    </location>
</feature>
<evidence type="ECO:0000256" key="4">
    <source>
        <dbReference type="SAM" id="MobiDB-lite"/>
    </source>
</evidence>
<gene>
    <name evidence="8" type="ORF">NIES592_08815</name>
</gene>
<evidence type="ECO:0000313" key="8">
    <source>
        <dbReference type="EMBL" id="OKH14965.1"/>
    </source>
</evidence>
<accession>A0A1U7H220</accession>
<dbReference type="Gene3D" id="2.40.50.100">
    <property type="match status" value="2"/>
</dbReference>
<sequence length="432" mass="46786">MTKIFSPTEPASDTSADQSASEQANSVALPKAKLTHRSLPWWLGIAGITLVIAAIPAWYFGFHSSSPSTVLEVSGRIEGYETDIGTKVPGRVMIVTVREGDRVRIGQVLAKLDDSEIQAQLQAAEARLAAAQQQVNQAQGQINVIQSQIEEAQLNLEQAQEDTQGRITQARSALAAAQAQWQQAQAQQEQAESALNLAQIERDRAMKLHQEGVYSQQQLDQAQTALETAQATLRAQQAAVETARRQVNAAKGDLTSVQTTRLNPNIRQTRLQGLQEQLTIARSQWAAAQATVRQVAAERQRILAQVNDLTITSPIDGIVTARSVEPGTVVSSGKTLLTVINPNTVYLRGFIPEGEIGRIRVGQAARVYLDSAPEQPLAAHVAAIDTEASFTPENIYFRNDRVEQVFGVKISIATPDGLAKPGMPADAEIQLN</sequence>
<dbReference type="RefSeq" id="WP_073555525.1">
    <property type="nucleotide sequence ID" value="NZ_MRCA01000003.1"/>
</dbReference>
<organism evidence="8 9">
    <name type="scientific">Fischerella major NIES-592</name>
    <dbReference type="NCBI Taxonomy" id="210994"/>
    <lineage>
        <taxon>Bacteria</taxon>
        <taxon>Bacillati</taxon>
        <taxon>Cyanobacteriota</taxon>
        <taxon>Cyanophyceae</taxon>
        <taxon>Nostocales</taxon>
        <taxon>Hapalosiphonaceae</taxon>
        <taxon>Fischerella</taxon>
    </lineage>
</organism>
<dbReference type="Pfam" id="PF25876">
    <property type="entry name" value="HH_MFP_RND"/>
    <property type="match status" value="1"/>
</dbReference>
<comment type="caution">
    <text evidence="8">The sequence shown here is derived from an EMBL/GenBank/DDBJ whole genome shotgun (WGS) entry which is preliminary data.</text>
</comment>
<keyword evidence="2 3" id="KW-0175">Coiled coil</keyword>
<dbReference type="EMBL" id="MRCA01000003">
    <property type="protein sequence ID" value="OKH14965.1"/>
    <property type="molecule type" value="Genomic_DNA"/>
</dbReference>
<evidence type="ECO:0000313" key="9">
    <source>
        <dbReference type="Proteomes" id="UP000186391"/>
    </source>
</evidence>
<keyword evidence="9" id="KW-1185">Reference proteome</keyword>
<dbReference type="InterPro" id="IPR058624">
    <property type="entry name" value="MdtA-like_HH"/>
</dbReference>
<dbReference type="Proteomes" id="UP000186391">
    <property type="component" value="Unassembled WGS sequence"/>
</dbReference>
<keyword evidence="5" id="KW-0472">Membrane</keyword>